<proteinExistence type="predicted"/>
<dbReference type="CDD" id="cd22191">
    <property type="entry name" value="DPBB_RlpA_EXP_N-like"/>
    <property type="match status" value="1"/>
</dbReference>
<dbReference type="InterPro" id="IPR036908">
    <property type="entry name" value="RlpA-like_sf"/>
</dbReference>
<protein>
    <submittedName>
        <fullName evidence="3">RlpA-like double-psi beta-barrel-protein domain-containing protein-containing protein</fullName>
    </submittedName>
</protein>
<dbReference type="Gene3D" id="2.40.40.10">
    <property type="entry name" value="RlpA-like domain"/>
    <property type="match status" value="1"/>
</dbReference>
<evidence type="ECO:0000313" key="4">
    <source>
        <dbReference type="Proteomes" id="UP001175211"/>
    </source>
</evidence>
<dbReference type="PANTHER" id="PTHR31836:SF28">
    <property type="entry name" value="SRCR DOMAIN-CONTAINING PROTEIN-RELATED"/>
    <property type="match status" value="1"/>
</dbReference>
<sequence length="126" mass="13213">MFCFKPSILAAVVLSTATVNALTGQGSYIDNNLKTTYFTPNSSIGACGVALDSQTDLSVALSSDQFGDGAHCGGTIKVQYNAKTAEATVVDRCVACSEADLDLSPAAFQTLASLDDEVIEVTWDYE</sequence>
<evidence type="ECO:0000313" key="3">
    <source>
        <dbReference type="EMBL" id="KAK0457350.1"/>
    </source>
</evidence>
<reference evidence="3" key="1">
    <citation type="submission" date="2023-06" db="EMBL/GenBank/DDBJ databases">
        <authorList>
            <consortium name="Lawrence Berkeley National Laboratory"/>
            <person name="Ahrendt S."/>
            <person name="Sahu N."/>
            <person name="Indic B."/>
            <person name="Wong-Bajracharya J."/>
            <person name="Merenyi Z."/>
            <person name="Ke H.-M."/>
            <person name="Monk M."/>
            <person name="Kocsube S."/>
            <person name="Drula E."/>
            <person name="Lipzen A."/>
            <person name="Balint B."/>
            <person name="Henrissat B."/>
            <person name="Andreopoulos B."/>
            <person name="Martin F.M."/>
            <person name="Harder C.B."/>
            <person name="Rigling D."/>
            <person name="Ford K.L."/>
            <person name="Foster G.D."/>
            <person name="Pangilinan J."/>
            <person name="Papanicolaou A."/>
            <person name="Barry K."/>
            <person name="LaButti K."/>
            <person name="Viragh M."/>
            <person name="Koriabine M."/>
            <person name="Yan M."/>
            <person name="Riley R."/>
            <person name="Champramary S."/>
            <person name="Plett K.L."/>
            <person name="Tsai I.J."/>
            <person name="Slot J."/>
            <person name="Sipos G."/>
            <person name="Plett J."/>
            <person name="Nagy L.G."/>
            <person name="Grigoriev I.V."/>
        </authorList>
    </citation>
    <scope>NUCLEOTIDE SEQUENCE</scope>
    <source>
        <strain evidence="3">CCBAS 213</strain>
    </source>
</reference>
<accession>A0AA39KCB7</accession>
<feature type="signal peptide" evidence="2">
    <location>
        <begin position="1"/>
        <end position="21"/>
    </location>
</feature>
<dbReference type="PANTHER" id="PTHR31836">
    <property type="match status" value="1"/>
</dbReference>
<keyword evidence="1 2" id="KW-0732">Signal</keyword>
<gene>
    <name evidence="3" type="ORF">EV420DRAFT_1644095</name>
</gene>
<keyword evidence="4" id="KW-1185">Reference proteome</keyword>
<organism evidence="3 4">
    <name type="scientific">Armillaria tabescens</name>
    <name type="common">Ringless honey mushroom</name>
    <name type="synonym">Agaricus tabescens</name>
    <dbReference type="NCBI Taxonomy" id="1929756"/>
    <lineage>
        <taxon>Eukaryota</taxon>
        <taxon>Fungi</taxon>
        <taxon>Dikarya</taxon>
        <taxon>Basidiomycota</taxon>
        <taxon>Agaricomycotina</taxon>
        <taxon>Agaricomycetes</taxon>
        <taxon>Agaricomycetidae</taxon>
        <taxon>Agaricales</taxon>
        <taxon>Marasmiineae</taxon>
        <taxon>Physalacriaceae</taxon>
        <taxon>Desarmillaria</taxon>
    </lineage>
</organism>
<comment type="caution">
    <text evidence="3">The sequence shown here is derived from an EMBL/GenBank/DDBJ whole genome shotgun (WGS) entry which is preliminary data.</text>
</comment>
<dbReference type="SUPFAM" id="SSF50685">
    <property type="entry name" value="Barwin-like endoglucanases"/>
    <property type="match status" value="1"/>
</dbReference>
<evidence type="ECO:0000256" key="1">
    <source>
        <dbReference type="ARBA" id="ARBA00022729"/>
    </source>
</evidence>
<dbReference type="RefSeq" id="XP_060329665.1">
    <property type="nucleotide sequence ID" value="XM_060477594.1"/>
</dbReference>
<dbReference type="EMBL" id="JAUEPS010000022">
    <property type="protein sequence ID" value="KAK0457350.1"/>
    <property type="molecule type" value="Genomic_DNA"/>
</dbReference>
<dbReference type="GeneID" id="85361142"/>
<dbReference type="InterPro" id="IPR051477">
    <property type="entry name" value="Expansin_CellWall"/>
</dbReference>
<feature type="chain" id="PRO_5041274401" evidence="2">
    <location>
        <begin position="22"/>
        <end position="126"/>
    </location>
</feature>
<evidence type="ECO:0000256" key="2">
    <source>
        <dbReference type="SAM" id="SignalP"/>
    </source>
</evidence>
<dbReference type="AlphaFoldDB" id="A0AA39KCB7"/>
<name>A0AA39KCB7_ARMTA</name>
<dbReference type="Proteomes" id="UP001175211">
    <property type="component" value="Unassembled WGS sequence"/>
</dbReference>